<keyword evidence="1" id="KW-0732">Signal</keyword>
<reference evidence="2 3" key="2">
    <citation type="journal article" date="2011" name="Stand. Genomic Sci.">
        <title>Complete genome sequence of Tsukamurella paurometabola type strain (no. 33).</title>
        <authorList>
            <person name="Munk A.C."/>
            <person name="Lapidus A."/>
            <person name="Lucas S."/>
            <person name="Nolan M."/>
            <person name="Tice H."/>
            <person name="Cheng J.F."/>
            <person name="Del Rio T.G."/>
            <person name="Goodwin L."/>
            <person name="Pitluck S."/>
            <person name="Liolios K."/>
            <person name="Huntemann M."/>
            <person name="Ivanova N."/>
            <person name="Mavromatis K."/>
            <person name="Mikhailova N."/>
            <person name="Pati A."/>
            <person name="Chen A."/>
            <person name="Palaniappan K."/>
            <person name="Tapia R."/>
            <person name="Han C."/>
            <person name="Land M."/>
            <person name="Hauser L."/>
            <person name="Chang Y.J."/>
            <person name="Jeffries C.D."/>
            <person name="Brettin T."/>
            <person name="Yasawong M."/>
            <person name="Brambilla E.M."/>
            <person name="Rohde M."/>
            <person name="Sikorski J."/>
            <person name="Goker M."/>
            <person name="Detter J.C."/>
            <person name="Woyke T."/>
            <person name="Bristow J."/>
            <person name="Eisen J.A."/>
            <person name="Markowitz V."/>
            <person name="Hugenholtz P."/>
            <person name="Kyrpides N.C."/>
            <person name="Klenk H.P."/>
        </authorList>
    </citation>
    <scope>NUCLEOTIDE SEQUENCE [LARGE SCALE GENOMIC DNA]</scope>
    <source>
        <strain evidence="3">ATCC 8368 / DSM 20162 / CCUG 35730 / CIP 100753 / JCM 10117 / KCTC 9821 / NBRC 16120 / NCIMB 702349 / NCTC 13040</strain>
    </source>
</reference>
<accession>D5UXN7</accession>
<dbReference type="RefSeq" id="WP_013126161.1">
    <property type="nucleotide sequence ID" value="NC_014158.1"/>
</dbReference>
<dbReference type="Proteomes" id="UP000001213">
    <property type="component" value="Chromosome"/>
</dbReference>
<proteinExistence type="predicted"/>
<evidence type="ECO:0000313" key="2">
    <source>
        <dbReference type="EMBL" id="ADG78129.1"/>
    </source>
</evidence>
<keyword evidence="3" id="KW-1185">Reference proteome</keyword>
<dbReference type="Gene3D" id="2.60.40.1650">
    <property type="entry name" value="Porin MspA (Ig-like beta-sandwich domain)"/>
    <property type="match status" value="1"/>
</dbReference>
<evidence type="ECO:0000256" key="1">
    <source>
        <dbReference type="SAM" id="SignalP"/>
    </source>
</evidence>
<dbReference type="eggNOG" id="ENOG5031PD2">
    <property type="taxonomic scope" value="Bacteria"/>
</dbReference>
<protein>
    <submittedName>
        <fullName evidence="2">MspA family protein</fullName>
    </submittedName>
</protein>
<evidence type="ECO:0000313" key="3">
    <source>
        <dbReference type="Proteomes" id="UP000001213"/>
    </source>
</evidence>
<dbReference type="InterPro" id="IPR015286">
    <property type="entry name" value="Porin_fam_mycobact-type"/>
</dbReference>
<feature type="chain" id="PRO_5003077880" evidence="1">
    <location>
        <begin position="33"/>
        <end position="279"/>
    </location>
</feature>
<name>D5UXN7_TSUPD</name>
<dbReference type="Pfam" id="PF09203">
    <property type="entry name" value="MspA"/>
    <property type="match status" value="1"/>
</dbReference>
<organism evidence="2 3">
    <name type="scientific">Tsukamurella paurometabola (strain ATCC 8368 / DSM 20162 / CCUG 35730 / CIP 100753 / JCM 10117 / KCTC 9821 / NBRC 16120 / NCIMB 702349 / NCTC 13040)</name>
    <name type="common">Corynebacterium paurometabolum</name>
    <dbReference type="NCBI Taxonomy" id="521096"/>
    <lineage>
        <taxon>Bacteria</taxon>
        <taxon>Bacillati</taxon>
        <taxon>Actinomycetota</taxon>
        <taxon>Actinomycetes</taxon>
        <taxon>Mycobacteriales</taxon>
        <taxon>Tsukamurellaceae</taxon>
        <taxon>Tsukamurella</taxon>
    </lineage>
</organism>
<gene>
    <name evidence="2" type="ordered locus">Tpau_1505</name>
</gene>
<sequence>MANNNIVNAIRVAATVSMSVLIATSGALSVSAEPNTKPAHTSFPDRSVVKETPTGVLVRVGLRKPQVDVYPPLDSSPFSREAFLSMTGAVALGGNAKEIAKSKTSLDVGYQIGYPVTVAKDGVKVGLVTPNLTVNAGLTPEVGVGANAGVTPKAGVDGSVTGGGGTSGGNGSGTVGGNAGVEVPLGVNGSAKVGADLGAKSDIIPSQKFDFTIGHGEIKEVSLSKFDVKKSDAILEVGGTEVSVTATAGRVSIRPYVRATIETDRGRITTVVYGDVHYL</sequence>
<dbReference type="AlphaFoldDB" id="D5UXN7"/>
<dbReference type="EMBL" id="CP001966">
    <property type="protein sequence ID" value="ADG78129.1"/>
    <property type="molecule type" value="Genomic_DNA"/>
</dbReference>
<feature type="signal peptide" evidence="1">
    <location>
        <begin position="1"/>
        <end position="32"/>
    </location>
</feature>
<dbReference type="KEGG" id="tpr:Tpau_1505"/>
<dbReference type="HOGENOM" id="CLU_962918_0_0_11"/>
<reference evidence="3" key="1">
    <citation type="submission" date="2010-03" db="EMBL/GenBank/DDBJ databases">
        <title>The complete chromosome of Tsukamurella paurometabola DSM 20162.</title>
        <authorList>
            <consortium name="US DOE Joint Genome Institute (JGI-PGF)"/>
            <person name="Lucas S."/>
            <person name="Copeland A."/>
            <person name="Lapidus A."/>
            <person name="Glavina del Rio T."/>
            <person name="Dalin E."/>
            <person name="Tice H."/>
            <person name="Bruce D."/>
            <person name="Goodwin L."/>
            <person name="Pitluck S."/>
            <person name="Kyrpides N."/>
            <person name="Mavromatis K."/>
            <person name="Ivanova N."/>
            <person name="Mikhailova N."/>
            <person name="Munk A.C."/>
            <person name="Brettin T."/>
            <person name="Detter J.C."/>
            <person name="Tapia R."/>
            <person name="Han C."/>
            <person name="Larimer F."/>
            <person name="Land M."/>
            <person name="Hauser L."/>
            <person name="Markowitz V."/>
            <person name="Cheng J.-F."/>
            <person name="Hugenholtz P."/>
            <person name="Woyke T."/>
            <person name="Wu D."/>
            <person name="Jando M."/>
            <person name="Brambilla E."/>
            <person name="Klenk H.-P."/>
            <person name="Eisen J.A."/>
        </authorList>
    </citation>
    <scope>NUCLEOTIDE SEQUENCE [LARGE SCALE GENOMIC DNA]</scope>
    <source>
        <strain evidence="3">ATCC 8368 / DSM 20162 / CCUG 35730 / CIP 100753 / JCM 10117 / KCTC 9821 / NBRC 16120 / NCIMB 702349 / NCTC 13040</strain>
    </source>
</reference>